<dbReference type="Gene3D" id="3.30.1950.10">
    <property type="entry name" value="wza like domain"/>
    <property type="match status" value="1"/>
</dbReference>
<reference evidence="3 4" key="1">
    <citation type="submission" date="2018-07" db="EMBL/GenBank/DDBJ databases">
        <title>Rhodosalinus sp. strain E84T genomic sequence and assembly.</title>
        <authorList>
            <person name="Liu Z.-W."/>
            <person name="Lu D.-C."/>
        </authorList>
    </citation>
    <scope>NUCLEOTIDE SEQUENCE [LARGE SCALE GENOMIC DNA]</scope>
    <source>
        <strain evidence="3 4">E84</strain>
    </source>
</reference>
<evidence type="ECO:0000313" key="3">
    <source>
        <dbReference type="EMBL" id="RBI84652.1"/>
    </source>
</evidence>
<proteinExistence type="predicted"/>
<protein>
    <submittedName>
        <fullName evidence="3">Polysaccharide export protein</fullName>
    </submittedName>
</protein>
<organism evidence="3 4">
    <name type="scientific">Rhodosalinus halophilus</name>
    <dbReference type="NCBI Taxonomy" id="2259333"/>
    <lineage>
        <taxon>Bacteria</taxon>
        <taxon>Pseudomonadati</taxon>
        <taxon>Pseudomonadota</taxon>
        <taxon>Alphaproteobacteria</taxon>
        <taxon>Rhodobacterales</taxon>
        <taxon>Paracoccaceae</taxon>
        <taxon>Rhodosalinus</taxon>
    </lineage>
</organism>
<dbReference type="Pfam" id="PF02563">
    <property type="entry name" value="Poly_export"/>
    <property type="match status" value="1"/>
</dbReference>
<name>A0A365U7P4_9RHOB</name>
<keyword evidence="1" id="KW-0732">Signal</keyword>
<dbReference type="AlphaFoldDB" id="A0A365U7P4"/>
<comment type="caution">
    <text evidence="3">The sequence shown here is derived from an EMBL/GenBank/DDBJ whole genome shotgun (WGS) entry which is preliminary data.</text>
</comment>
<evidence type="ECO:0000256" key="1">
    <source>
        <dbReference type="ARBA" id="ARBA00022729"/>
    </source>
</evidence>
<dbReference type="InterPro" id="IPR049712">
    <property type="entry name" value="Poly_export"/>
</dbReference>
<dbReference type="OrthoDB" id="7198507at2"/>
<accession>A0A365U7P4</accession>
<sequence>MSRSSKDRPARGWQVERPLPWPDCVDAARTGGVWGKDLRVRCLRRSVLLLLSALSIAGCSLPRGAALQSEILREDAADTPSFQVVEVTRAVVADIARWPATGWSGSYHWLTTGRGPKSTVIRPGDEVRMVIWDSQENSLLTAPGQKNIVLEAMEVSPEGTIFVPYVEDVVVSGATPQQARARVQEALEEIVPSAQVQLSVKQGEDNSIDIVSGVGVPGSYPLPSRDYTILSALAAAGGVRESLENPLVRLIRGDETYEIRAGQLFEDATHNVLLRGGDKIVIEEDSRSFTALGAAGTEDLMAFPDEEVTALEAMSLIGGLSDSRADPEGVLVLREYDARHVGRTPGPTHRQVIFTFDLTTADGLFAARNFLINPDDTVLVTESPVTKAQTIFNLFGTVFGLTRQVTTVAN</sequence>
<dbReference type="Gene3D" id="3.10.560.10">
    <property type="entry name" value="Outer membrane lipoprotein wza domain like"/>
    <property type="match status" value="2"/>
</dbReference>
<dbReference type="EMBL" id="QNTQ01000010">
    <property type="protein sequence ID" value="RBI84652.1"/>
    <property type="molecule type" value="Genomic_DNA"/>
</dbReference>
<dbReference type="PANTHER" id="PTHR33619:SF3">
    <property type="entry name" value="POLYSACCHARIDE EXPORT PROTEIN GFCE-RELATED"/>
    <property type="match status" value="1"/>
</dbReference>
<feature type="domain" description="Polysaccharide export protein N-terminal" evidence="2">
    <location>
        <begin position="117"/>
        <end position="200"/>
    </location>
</feature>
<dbReference type="Proteomes" id="UP000253370">
    <property type="component" value="Unassembled WGS sequence"/>
</dbReference>
<dbReference type="InterPro" id="IPR003715">
    <property type="entry name" value="Poly_export_N"/>
</dbReference>
<dbReference type="PANTHER" id="PTHR33619">
    <property type="entry name" value="POLYSACCHARIDE EXPORT PROTEIN GFCE-RELATED"/>
    <property type="match status" value="1"/>
</dbReference>
<keyword evidence="4" id="KW-1185">Reference proteome</keyword>
<evidence type="ECO:0000259" key="2">
    <source>
        <dbReference type="Pfam" id="PF02563"/>
    </source>
</evidence>
<gene>
    <name evidence="3" type="ORF">DRV85_11910</name>
</gene>
<evidence type="ECO:0000313" key="4">
    <source>
        <dbReference type="Proteomes" id="UP000253370"/>
    </source>
</evidence>
<dbReference type="GO" id="GO:0015159">
    <property type="term" value="F:polysaccharide transmembrane transporter activity"/>
    <property type="evidence" value="ECO:0007669"/>
    <property type="project" value="InterPro"/>
</dbReference>